<accession>A0A8D0L9B1</accession>
<dbReference type="Ensembl" id="ENSSPUT00000018187.1">
    <property type="protein sequence ID" value="ENSSPUP00000017067.1"/>
    <property type="gene ID" value="ENSSPUG00000013220.1"/>
</dbReference>
<organism evidence="2 3">
    <name type="scientific">Sphenodon punctatus</name>
    <name type="common">Tuatara</name>
    <name type="synonym">Hatteria punctata</name>
    <dbReference type="NCBI Taxonomy" id="8508"/>
    <lineage>
        <taxon>Eukaryota</taxon>
        <taxon>Metazoa</taxon>
        <taxon>Chordata</taxon>
        <taxon>Craniata</taxon>
        <taxon>Vertebrata</taxon>
        <taxon>Euteleostomi</taxon>
        <taxon>Lepidosauria</taxon>
        <taxon>Sphenodontia</taxon>
        <taxon>Sphenodontidae</taxon>
        <taxon>Sphenodon</taxon>
    </lineage>
</organism>
<feature type="region of interest" description="Disordered" evidence="1">
    <location>
        <begin position="1"/>
        <end position="80"/>
    </location>
</feature>
<reference evidence="2" key="1">
    <citation type="submission" date="2025-08" db="UniProtKB">
        <authorList>
            <consortium name="Ensembl"/>
        </authorList>
    </citation>
    <scope>IDENTIFICATION</scope>
</reference>
<dbReference type="Proteomes" id="UP000694392">
    <property type="component" value="Unplaced"/>
</dbReference>
<evidence type="ECO:0000256" key="1">
    <source>
        <dbReference type="SAM" id="MobiDB-lite"/>
    </source>
</evidence>
<name>A0A8D0L9B1_SPHPU</name>
<evidence type="ECO:0000313" key="2">
    <source>
        <dbReference type="Ensembl" id="ENSSPUP00000017067.1"/>
    </source>
</evidence>
<dbReference type="AlphaFoldDB" id="A0A8D0L9B1"/>
<feature type="compositionally biased region" description="Polar residues" evidence="1">
    <location>
        <begin position="21"/>
        <end position="42"/>
    </location>
</feature>
<protein>
    <submittedName>
        <fullName evidence="2">Uncharacterized protein</fullName>
    </submittedName>
</protein>
<dbReference type="GeneTree" id="ENSGT00940000159022"/>
<proteinExistence type="predicted"/>
<sequence length="166" mass="17692">MGLPLTMDPKKLVPFPGVKQEQLSPRSQANQPESLVMQMSQESSVLRGTSLSSSSSGSITKGIPSTRPLSESPITYRGSITHGTPAEVLYKGTITRIIGEDSPSRAEKVREDALPKGHVIYEGKKGHVLTYDGGVAAAAAQCPKEDSKSSGSSHETTGTKRTYDMM</sequence>
<reference evidence="2" key="2">
    <citation type="submission" date="2025-09" db="UniProtKB">
        <authorList>
            <consortium name="Ensembl"/>
        </authorList>
    </citation>
    <scope>IDENTIFICATION</scope>
</reference>
<feature type="region of interest" description="Disordered" evidence="1">
    <location>
        <begin position="142"/>
        <end position="166"/>
    </location>
</feature>
<evidence type="ECO:0000313" key="3">
    <source>
        <dbReference type="Proteomes" id="UP000694392"/>
    </source>
</evidence>
<feature type="compositionally biased region" description="Basic and acidic residues" evidence="1">
    <location>
        <begin position="157"/>
        <end position="166"/>
    </location>
</feature>
<feature type="compositionally biased region" description="Low complexity" evidence="1">
    <location>
        <begin position="43"/>
        <end position="66"/>
    </location>
</feature>
<keyword evidence="3" id="KW-1185">Reference proteome</keyword>